<gene>
    <name evidence="1" type="ORF">BOLSC49T61172H</name>
</gene>
<accession>A0A3P6H742</accession>
<organism evidence="1">
    <name type="scientific">Brassica oleracea</name>
    <name type="common">Wild cabbage</name>
    <dbReference type="NCBI Taxonomy" id="3712"/>
    <lineage>
        <taxon>Eukaryota</taxon>
        <taxon>Viridiplantae</taxon>
        <taxon>Streptophyta</taxon>
        <taxon>Embryophyta</taxon>
        <taxon>Tracheophyta</taxon>
        <taxon>Spermatophyta</taxon>
        <taxon>Magnoliopsida</taxon>
        <taxon>eudicotyledons</taxon>
        <taxon>Gunneridae</taxon>
        <taxon>Pentapetalae</taxon>
        <taxon>rosids</taxon>
        <taxon>malvids</taxon>
        <taxon>Brassicales</taxon>
        <taxon>Brassicaceae</taxon>
        <taxon>Brassiceae</taxon>
        <taxon>Brassica</taxon>
    </lineage>
</organism>
<evidence type="ECO:0000313" key="1">
    <source>
        <dbReference type="EMBL" id="VDD65944.1"/>
    </source>
</evidence>
<proteinExistence type="predicted"/>
<dbReference type="EMBL" id="LR031909">
    <property type="protein sequence ID" value="VDD65944.1"/>
    <property type="molecule type" value="Genomic_DNA"/>
</dbReference>
<name>A0A3P6H742_BRAOL</name>
<reference evidence="1" key="1">
    <citation type="submission" date="2018-11" db="EMBL/GenBank/DDBJ databases">
        <authorList>
            <consortium name="Genoscope - CEA"/>
            <person name="William W."/>
        </authorList>
    </citation>
    <scope>NUCLEOTIDE SEQUENCE</scope>
</reference>
<dbReference type="AlphaFoldDB" id="A0A3P6H742"/>
<protein>
    <submittedName>
        <fullName evidence="1">Uncharacterized protein</fullName>
    </submittedName>
</protein>
<sequence>MDHSNKCRNSRNGALLNRSCLYTISNERKKMRGLEEIH</sequence>